<comment type="catalytic activity">
    <reaction evidence="1">
        <text>Release of an N-terminal amino acid, Xaa-|-Yaa- from a peptide, amide or arylamide. Xaa is preferably Ala, but may be most amino acids including Pro (slow action). When a terminal hydrophobic residue is followed by a prolyl residue, the two may be released as an intact Xaa-Pro dipeptide.</text>
        <dbReference type="EC" id="3.4.11.2"/>
    </reaction>
</comment>
<dbReference type="GO" id="GO:0016020">
    <property type="term" value="C:membrane"/>
    <property type="evidence" value="ECO:0007669"/>
    <property type="project" value="TreeGrafter"/>
</dbReference>
<dbReference type="EC" id="3.4.11.2" evidence="4"/>
<organism evidence="14 15">
    <name type="scientific">Flavobacterium profundi</name>
    <dbReference type="NCBI Taxonomy" id="1774945"/>
    <lineage>
        <taxon>Bacteria</taxon>
        <taxon>Pseudomonadati</taxon>
        <taxon>Bacteroidota</taxon>
        <taxon>Flavobacteriia</taxon>
        <taxon>Flavobacteriales</taxon>
        <taxon>Flavobacteriaceae</taxon>
        <taxon>Flavobacterium</taxon>
    </lineage>
</organism>
<dbReference type="SUPFAM" id="SSF63737">
    <property type="entry name" value="Leukotriene A4 hydrolase N-terminal domain"/>
    <property type="match status" value="1"/>
</dbReference>
<dbReference type="GO" id="GO:0016285">
    <property type="term" value="F:alanyl aminopeptidase activity"/>
    <property type="evidence" value="ECO:0007669"/>
    <property type="project" value="UniProtKB-EC"/>
</dbReference>
<dbReference type="GO" id="GO:0008270">
    <property type="term" value="F:zinc ion binding"/>
    <property type="evidence" value="ECO:0007669"/>
    <property type="project" value="InterPro"/>
</dbReference>
<comment type="caution">
    <text evidence="14">The sequence shown here is derived from an EMBL/GenBank/DDBJ whole genome shotgun (WGS) entry which is preliminary data.</text>
</comment>
<keyword evidence="6" id="KW-0031">Aminopeptidase</keyword>
<evidence type="ECO:0000256" key="3">
    <source>
        <dbReference type="ARBA" id="ARBA00010136"/>
    </source>
</evidence>
<dbReference type="GO" id="GO:0006508">
    <property type="term" value="P:proteolysis"/>
    <property type="evidence" value="ECO:0007669"/>
    <property type="project" value="UniProtKB-KW"/>
</dbReference>
<accession>A0A6I4IK55</accession>
<dbReference type="OrthoDB" id="100605at2"/>
<dbReference type="GO" id="GO:0043171">
    <property type="term" value="P:peptide catabolic process"/>
    <property type="evidence" value="ECO:0007669"/>
    <property type="project" value="TreeGrafter"/>
</dbReference>
<dbReference type="GO" id="GO:0042277">
    <property type="term" value="F:peptide binding"/>
    <property type="evidence" value="ECO:0007669"/>
    <property type="project" value="TreeGrafter"/>
</dbReference>
<keyword evidence="7" id="KW-0645">Protease</keyword>
<comment type="cofactor">
    <cofactor evidence="2">
        <name>Zn(2+)</name>
        <dbReference type="ChEBI" id="CHEBI:29105"/>
    </cofactor>
</comment>
<dbReference type="InterPro" id="IPR045357">
    <property type="entry name" value="Aminopeptidase_N-like_N"/>
</dbReference>
<dbReference type="PANTHER" id="PTHR11533:SF174">
    <property type="entry name" value="PUROMYCIN-SENSITIVE AMINOPEPTIDASE-RELATED"/>
    <property type="match status" value="1"/>
</dbReference>
<dbReference type="InterPro" id="IPR016024">
    <property type="entry name" value="ARM-type_fold"/>
</dbReference>
<evidence type="ECO:0000256" key="8">
    <source>
        <dbReference type="ARBA" id="ARBA00022723"/>
    </source>
</evidence>
<evidence type="ECO:0000313" key="15">
    <source>
        <dbReference type="Proteomes" id="UP000431264"/>
    </source>
</evidence>
<evidence type="ECO:0000259" key="13">
    <source>
        <dbReference type="Pfam" id="PF17900"/>
    </source>
</evidence>
<dbReference type="CDD" id="cd09603">
    <property type="entry name" value="M1_APN_like"/>
    <property type="match status" value="1"/>
</dbReference>
<dbReference type="GO" id="GO:0005737">
    <property type="term" value="C:cytoplasm"/>
    <property type="evidence" value="ECO:0007669"/>
    <property type="project" value="TreeGrafter"/>
</dbReference>
<dbReference type="InterPro" id="IPR001930">
    <property type="entry name" value="Peptidase_M1"/>
</dbReference>
<keyword evidence="8" id="KW-0479">Metal-binding</keyword>
<dbReference type="RefSeq" id="WP_140996553.1">
    <property type="nucleotide sequence ID" value="NZ_VDCZ01000002.1"/>
</dbReference>
<evidence type="ECO:0000256" key="4">
    <source>
        <dbReference type="ARBA" id="ARBA00012564"/>
    </source>
</evidence>
<dbReference type="GO" id="GO:0070006">
    <property type="term" value="F:metalloaminopeptidase activity"/>
    <property type="evidence" value="ECO:0007669"/>
    <property type="project" value="TreeGrafter"/>
</dbReference>
<reference evidence="15" key="1">
    <citation type="submission" date="2019-05" db="EMBL/GenBank/DDBJ databases">
        <title>Flavobacterium profundi sp. nov., isolated from a deep-sea seamount.</title>
        <authorList>
            <person name="Zhang D.-C."/>
        </authorList>
    </citation>
    <scope>NUCLEOTIDE SEQUENCE [LARGE SCALE GENOMIC DNA]</scope>
    <source>
        <strain evidence="15">TP390</strain>
    </source>
</reference>
<dbReference type="EMBL" id="WQLW01000002">
    <property type="protein sequence ID" value="MVO08152.1"/>
    <property type="molecule type" value="Genomic_DNA"/>
</dbReference>
<evidence type="ECO:0000256" key="11">
    <source>
        <dbReference type="ARBA" id="ARBA00023049"/>
    </source>
</evidence>
<dbReference type="Pfam" id="PF01433">
    <property type="entry name" value="Peptidase_M1"/>
    <property type="match status" value="1"/>
</dbReference>
<gene>
    <name evidence="14" type="ORF">GOQ30_03105</name>
</gene>
<feature type="domain" description="Aminopeptidase N-like N-terminal" evidence="13">
    <location>
        <begin position="30"/>
        <end position="191"/>
    </location>
</feature>
<feature type="domain" description="Peptidase M1 membrane alanine aminopeptidase" evidence="12">
    <location>
        <begin position="231"/>
        <end position="429"/>
    </location>
</feature>
<dbReference type="Pfam" id="PF17900">
    <property type="entry name" value="Peptidase_M1_N"/>
    <property type="match status" value="1"/>
</dbReference>
<keyword evidence="10" id="KW-0862">Zinc</keyword>
<name>A0A6I4IK55_9FLAO</name>
<evidence type="ECO:0000259" key="12">
    <source>
        <dbReference type="Pfam" id="PF01433"/>
    </source>
</evidence>
<evidence type="ECO:0000256" key="10">
    <source>
        <dbReference type="ARBA" id="ARBA00022833"/>
    </source>
</evidence>
<dbReference type="GO" id="GO:0005615">
    <property type="term" value="C:extracellular space"/>
    <property type="evidence" value="ECO:0007669"/>
    <property type="project" value="TreeGrafter"/>
</dbReference>
<keyword evidence="9" id="KW-0378">Hydrolase</keyword>
<dbReference type="Gene3D" id="2.60.40.1730">
    <property type="entry name" value="tricorn interacting facor f3 domain"/>
    <property type="match status" value="1"/>
</dbReference>
<evidence type="ECO:0000313" key="14">
    <source>
        <dbReference type="EMBL" id="MVO08152.1"/>
    </source>
</evidence>
<protein>
    <recommendedName>
        <fullName evidence="5">Aminopeptidase N</fullName>
        <ecNumber evidence="4">3.4.11.2</ecNumber>
    </recommendedName>
</protein>
<evidence type="ECO:0000256" key="7">
    <source>
        <dbReference type="ARBA" id="ARBA00022670"/>
    </source>
</evidence>
<dbReference type="AlphaFoldDB" id="A0A6I4IK55"/>
<dbReference type="SUPFAM" id="SSF55486">
    <property type="entry name" value="Metalloproteases ('zincins'), catalytic domain"/>
    <property type="match status" value="1"/>
</dbReference>
<dbReference type="InterPro" id="IPR042097">
    <property type="entry name" value="Aminopeptidase_N-like_N_sf"/>
</dbReference>
<keyword evidence="15" id="KW-1185">Reference proteome</keyword>
<dbReference type="SUPFAM" id="SSF48371">
    <property type="entry name" value="ARM repeat"/>
    <property type="match status" value="1"/>
</dbReference>
<evidence type="ECO:0000256" key="6">
    <source>
        <dbReference type="ARBA" id="ARBA00022438"/>
    </source>
</evidence>
<evidence type="ECO:0000256" key="5">
    <source>
        <dbReference type="ARBA" id="ARBA00015611"/>
    </source>
</evidence>
<evidence type="ECO:0000256" key="1">
    <source>
        <dbReference type="ARBA" id="ARBA00000098"/>
    </source>
</evidence>
<dbReference type="PRINTS" id="PR00756">
    <property type="entry name" value="ALADIPTASE"/>
</dbReference>
<evidence type="ECO:0000256" key="9">
    <source>
        <dbReference type="ARBA" id="ARBA00022801"/>
    </source>
</evidence>
<dbReference type="PANTHER" id="PTHR11533">
    <property type="entry name" value="PROTEASE M1 ZINC METALLOPROTEASE"/>
    <property type="match status" value="1"/>
</dbReference>
<dbReference type="InterPro" id="IPR014782">
    <property type="entry name" value="Peptidase_M1_dom"/>
</dbReference>
<dbReference type="Gene3D" id="1.10.390.10">
    <property type="entry name" value="Neutral Protease Domain 2"/>
    <property type="match status" value="1"/>
</dbReference>
<keyword evidence="11" id="KW-0482">Metalloprotease</keyword>
<dbReference type="InterPro" id="IPR027268">
    <property type="entry name" value="Peptidase_M4/M1_CTD_sf"/>
</dbReference>
<dbReference type="InterPro" id="IPR050344">
    <property type="entry name" value="Peptidase_M1_aminopeptidases"/>
</dbReference>
<evidence type="ECO:0000256" key="2">
    <source>
        <dbReference type="ARBA" id="ARBA00001947"/>
    </source>
</evidence>
<proteinExistence type="inferred from homology"/>
<dbReference type="Proteomes" id="UP000431264">
    <property type="component" value="Unassembled WGS sequence"/>
</dbReference>
<comment type="similarity">
    <text evidence="3">Belongs to the peptidase M1 family.</text>
</comment>
<sequence>MKYFYILFFTFSLVAQQTKKVDFIQCDALVQPDFSEKTIKGKVTYTFEVLSAIDTIRMDAIRIDFKDFIINNKEVAYKNSGKELLLFEGFTKGKNTVSFSYEAKPKQTLYFTGAGEDLQIWTQGQGKNTSHWLPSFDDVNEKVIFNIAIEFDKDFEVLSNGMLHSIGEYPPLSSSNKVWEYKMQKPMSSYLVMLAIGNFAKQTTRTKSGSTLEFYLDKKDVAKFEPTFRYSKQIFEFLEKEIGVKYPWKVYRQVPVRDFLYAGMENTTSTIFSQDFVVDSIGFNDKNYLNVNAHELAHQWFGDLITAKESKHHWLQEGFATYYALLAEKDVFGDDYFYNQLYQSALELKQANTYDSIPILNEKASSLTFYKKGAWALHVLRTNVGAKNFQKAVQNYLKKYAFQNVTTDDFLAEIQKVSRYDVASFKKNWLENPTFNLEEAIGYLIQNESVNQLVEFGKTNNHLSNEALFDKFRTMIQSKLYYTVKQEIVYETQNLTEAQQLDILKLALTTNDIKVRQAVAEVLSRIPLSFKNDFETLLNDPSYITREIALFRLWTNFEADRDRLVAMSKDWIGLNYNLKLAHLTLTIVGSNDNPAVREKAVHELETYTQLPYEASVREPALETLIKLGKISDTVLEQLIDASLHHKWQFVKFAKDNIRVLISNDEFREKFILLKDKLNPTQKERIDYFLKETA</sequence>